<name>A0A0A9BAS3_ARUDO</name>
<dbReference type="EMBL" id="GBRH01236846">
    <property type="protein sequence ID" value="JAD61049.1"/>
    <property type="molecule type" value="Transcribed_RNA"/>
</dbReference>
<sequence>MPFKEIHNESTVILWPLPMKMTEWKPWPPPHFLVRRQKCCDQAFGSSRRLPPWPTQGHQVVCWLLDKQLKAPWPPPEEEILVCLLDIEGTTVVIFGIHNWLQEVLTSLQGNLCSKDQKQVTTTRLIKLKPWSLSLRSATKSRLLGTRAKFRTRAIPIMVKLNAKESLLLELSWAEHFCTYCWNYRVQRHKCLLLFRNDSQTESGWQCERDLQLIVLALMPWCGNCEAKELRQLDTLPTQVILMSYMLGEMESDRSIGLDGLHQDVLSEKLQLIIVKGQLVVEKKFTIFMLIQAVQFKLWSSFVQPMLQPWPPPQRKLHMFKEYVNWVLVKLRRKGFLATGIEGLQLFGEPYEISSCFRISPEVHMPKLLTEFWLQSPVVVGDICYLRSCAGTHWKYLRNMQLFCGDRGLDNVSFVQKEDSTICEHLSNTQLQILGTVHTIVITVQTMANWKKIKDFVTLLVPNEYSLTQEMASNTMVLHKHVEDKVVQAYNIAALGLRKRMTVQWKRTGVIVCTKELPMVWDPGGIKFFVGPIASAWGQAEFQGGKNVTYGGGPLESFRPDSWAGPRPMSREAICYKRNRAAIARGRDEQQKRRLRPWLSSSPLLSLPQILFL</sequence>
<evidence type="ECO:0000313" key="1">
    <source>
        <dbReference type="EMBL" id="JAD61049.1"/>
    </source>
</evidence>
<accession>A0A0A9BAS3</accession>
<reference evidence="1" key="2">
    <citation type="journal article" date="2015" name="Data Brief">
        <title>Shoot transcriptome of the giant reed, Arundo donax.</title>
        <authorList>
            <person name="Barrero R.A."/>
            <person name="Guerrero F.D."/>
            <person name="Moolhuijzen P."/>
            <person name="Goolsby J.A."/>
            <person name="Tidwell J."/>
            <person name="Bellgard S.E."/>
            <person name="Bellgard M.I."/>
        </authorList>
    </citation>
    <scope>NUCLEOTIDE SEQUENCE</scope>
    <source>
        <tissue evidence="1">Shoot tissue taken approximately 20 cm above the soil surface</tissue>
    </source>
</reference>
<organism evidence="1">
    <name type="scientific">Arundo donax</name>
    <name type="common">Giant reed</name>
    <name type="synonym">Donax arundinaceus</name>
    <dbReference type="NCBI Taxonomy" id="35708"/>
    <lineage>
        <taxon>Eukaryota</taxon>
        <taxon>Viridiplantae</taxon>
        <taxon>Streptophyta</taxon>
        <taxon>Embryophyta</taxon>
        <taxon>Tracheophyta</taxon>
        <taxon>Spermatophyta</taxon>
        <taxon>Magnoliopsida</taxon>
        <taxon>Liliopsida</taxon>
        <taxon>Poales</taxon>
        <taxon>Poaceae</taxon>
        <taxon>PACMAD clade</taxon>
        <taxon>Arundinoideae</taxon>
        <taxon>Arundineae</taxon>
        <taxon>Arundo</taxon>
    </lineage>
</organism>
<dbReference type="AlphaFoldDB" id="A0A0A9BAS3"/>
<proteinExistence type="predicted"/>
<protein>
    <submittedName>
        <fullName evidence="1">Uncharacterized protein</fullName>
    </submittedName>
</protein>
<reference evidence="1" key="1">
    <citation type="submission" date="2014-09" db="EMBL/GenBank/DDBJ databases">
        <authorList>
            <person name="Magalhaes I.L.F."/>
            <person name="Oliveira U."/>
            <person name="Santos F.R."/>
            <person name="Vidigal T.H.D.A."/>
            <person name="Brescovit A.D."/>
            <person name="Santos A.J."/>
        </authorList>
    </citation>
    <scope>NUCLEOTIDE SEQUENCE</scope>
    <source>
        <tissue evidence="1">Shoot tissue taken approximately 20 cm above the soil surface</tissue>
    </source>
</reference>